<keyword evidence="1" id="KW-0472">Membrane</keyword>
<evidence type="ECO:0000256" key="1">
    <source>
        <dbReference type="SAM" id="Phobius"/>
    </source>
</evidence>
<name>A0ABT8QZD3_9BACT</name>
<dbReference type="RefSeq" id="WP_302035992.1">
    <property type="nucleotide sequence ID" value="NZ_JAUKPO010000001.1"/>
</dbReference>
<dbReference type="Proteomes" id="UP001168528">
    <property type="component" value="Unassembled WGS sequence"/>
</dbReference>
<reference evidence="2" key="1">
    <citation type="submission" date="2023-07" db="EMBL/GenBank/DDBJ databases">
        <title>The genome sequence of Rhodocytophaga aerolata KACC 12507.</title>
        <authorList>
            <person name="Zhang X."/>
        </authorList>
    </citation>
    <scope>NUCLEOTIDE SEQUENCE</scope>
    <source>
        <strain evidence="2">KACC 12507</strain>
    </source>
</reference>
<keyword evidence="1" id="KW-0812">Transmembrane</keyword>
<proteinExistence type="predicted"/>
<evidence type="ECO:0000313" key="3">
    <source>
        <dbReference type="Proteomes" id="UP001168528"/>
    </source>
</evidence>
<keyword evidence="3" id="KW-1185">Reference proteome</keyword>
<gene>
    <name evidence="2" type="ORF">Q0590_03015</name>
</gene>
<comment type="caution">
    <text evidence="2">The sequence shown here is derived from an EMBL/GenBank/DDBJ whole genome shotgun (WGS) entry which is preliminary data.</text>
</comment>
<evidence type="ECO:0000313" key="2">
    <source>
        <dbReference type="EMBL" id="MDO1445202.1"/>
    </source>
</evidence>
<accession>A0ABT8QZD3</accession>
<feature type="transmembrane region" description="Helical" evidence="1">
    <location>
        <begin position="61"/>
        <end position="83"/>
    </location>
</feature>
<feature type="transmembrane region" description="Helical" evidence="1">
    <location>
        <begin position="12"/>
        <end position="34"/>
    </location>
</feature>
<protein>
    <submittedName>
        <fullName evidence="2">Uncharacterized protein</fullName>
    </submittedName>
</protein>
<dbReference type="EMBL" id="JAUKPO010000001">
    <property type="protein sequence ID" value="MDO1445202.1"/>
    <property type="molecule type" value="Genomic_DNA"/>
</dbReference>
<organism evidence="2 3">
    <name type="scientific">Rhodocytophaga aerolata</name>
    <dbReference type="NCBI Taxonomy" id="455078"/>
    <lineage>
        <taxon>Bacteria</taxon>
        <taxon>Pseudomonadati</taxon>
        <taxon>Bacteroidota</taxon>
        <taxon>Cytophagia</taxon>
        <taxon>Cytophagales</taxon>
        <taxon>Rhodocytophagaceae</taxon>
        <taxon>Rhodocytophaga</taxon>
    </lineage>
</organism>
<keyword evidence="1" id="KW-1133">Transmembrane helix</keyword>
<sequence>MKRGLSIEKIRFSNKSILFSLATIVIVTIAGIYLQNYLLTYKEIPYNILIEDEKFYSKSEIIGWHTIDLGSFTIAAPTAYLYFKIRGIDSYVGGITNKRDTLIFDYGWYSNDLSDLDKDSSYQIKTITVNNKRFKIVEQKANSGFIGAYTNDLPKKNRLMIVCEDCEELGEKMKILQTIAFKQ</sequence>